<evidence type="ECO:0000256" key="3">
    <source>
        <dbReference type="ARBA" id="ARBA00022603"/>
    </source>
</evidence>
<comment type="caution">
    <text evidence="7">Lacks conserved residue(s) required for the propagation of feature annotation.</text>
</comment>
<feature type="binding site" evidence="7">
    <location>
        <position position="120"/>
    </location>
    <ligand>
        <name>S-adenosyl-L-methionine</name>
        <dbReference type="ChEBI" id="CHEBI:59789"/>
    </ligand>
</feature>
<dbReference type="InterPro" id="IPR003358">
    <property type="entry name" value="tRNA_(Gua-N-7)_MeTrfase_Trmb"/>
</dbReference>
<organism evidence="8 9">
    <name type="scientific">Malacoplasma iowae DK-CPA</name>
    <dbReference type="NCBI Taxonomy" id="1394179"/>
    <lineage>
        <taxon>Bacteria</taxon>
        <taxon>Bacillati</taxon>
        <taxon>Mycoplasmatota</taxon>
        <taxon>Mycoplasmoidales</taxon>
        <taxon>Mycoplasmoidaceae</taxon>
        <taxon>Malacoplasma</taxon>
    </lineage>
</organism>
<feature type="binding site" evidence="7">
    <location>
        <position position="98"/>
    </location>
    <ligand>
        <name>S-adenosyl-L-methionine</name>
        <dbReference type="ChEBI" id="CHEBI:59789"/>
    </ligand>
</feature>
<gene>
    <name evidence="7 8" type="primary">trmB</name>
    <name evidence="8" type="ORF">P271_634</name>
</gene>
<dbReference type="HAMAP" id="MF_01057">
    <property type="entry name" value="tRNA_methyltr_TrmB"/>
    <property type="match status" value="1"/>
</dbReference>
<keyword evidence="5 7" id="KW-0949">S-adenosyl-L-methionine</keyword>
<dbReference type="UniPathway" id="UPA00989"/>
<dbReference type="Pfam" id="PF02390">
    <property type="entry name" value="Methyltransf_4"/>
    <property type="match status" value="1"/>
</dbReference>
<comment type="pathway">
    <text evidence="7">tRNA modification; N(7)-methylguanine-tRNA biosynthesis.</text>
</comment>
<dbReference type="GO" id="GO:0008176">
    <property type="term" value="F:tRNA (guanine(46)-N7)-methyltransferase activity"/>
    <property type="evidence" value="ECO:0007669"/>
    <property type="project" value="UniProtKB-UniRule"/>
</dbReference>
<keyword evidence="9" id="KW-1185">Reference proteome</keyword>
<comment type="function">
    <text evidence="2 7">Catalyzes the formation of N(7)-methylguanine at position 46 (m7G46) in tRNA.</text>
</comment>
<dbReference type="InterPro" id="IPR055361">
    <property type="entry name" value="tRNA_methyltr_TrmB_bact"/>
</dbReference>
<dbReference type="NCBIfam" id="NF001080">
    <property type="entry name" value="PRK00121.2-2"/>
    <property type="match status" value="1"/>
</dbReference>
<evidence type="ECO:0000256" key="4">
    <source>
        <dbReference type="ARBA" id="ARBA00022679"/>
    </source>
</evidence>
<accession>A0A084U488</accession>
<evidence type="ECO:0000256" key="2">
    <source>
        <dbReference type="ARBA" id="ARBA00003015"/>
    </source>
</evidence>
<feature type="binding site" evidence="7">
    <location>
        <begin position="195"/>
        <end position="198"/>
    </location>
    <ligand>
        <name>substrate</name>
    </ligand>
</feature>
<feature type="binding site" evidence="7">
    <location>
        <position position="71"/>
    </location>
    <ligand>
        <name>S-adenosyl-L-methionine</name>
        <dbReference type="ChEBI" id="CHEBI:59789"/>
    </ligand>
</feature>
<feature type="binding site" evidence="7">
    <location>
        <position position="124"/>
    </location>
    <ligand>
        <name>substrate</name>
    </ligand>
</feature>
<dbReference type="GO" id="GO:0043527">
    <property type="term" value="C:tRNA methyltransferase complex"/>
    <property type="evidence" value="ECO:0007669"/>
    <property type="project" value="TreeGrafter"/>
</dbReference>
<evidence type="ECO:0000313" key="8">
    <source>
        <dbReference type="EMBL" id="KFB07774.1"/>
    </source>
</evidence>
<evidence type="ECO:0000256" key="5">
    <source>
        <dbReference type="ARBA" id="ARBA00022691"/>
    </source>
</evidence>
<dbReference type="Proteomes" id="UP000028523">
    <property type="component" value="Unassembled WGS sequence"/>
</dbReference>
<dbReference type="EC" id="2.1.1.33" evidence="7"/>
<keyword evidence="6 7" id="KW-0819">tRNA processing</keyword>
<dbReference type="InterPro" id="IPR029063">
    <property type="entry name" value="SAM-dependent_MTases_sf"/>
</dbReference>
<dbReference type="SUPFAM" id="SSF53335">
    <property type="entry name" value="S-adenosyl-L-methionine-dependent methyltransferases"/>
    <property type="match status" value="1"/>
</dbReference>
<dbReference type="PANTHER" id="PTHR23417:SF14">
    <property type="entry name" value="PENTACOTRIPEPTIDE-REPEAT REGION OF PRORP DOMAIN-CONTAINING PROTEIN"/>
    <property type="match status" value="1"/>
</dbReference>
<feature type="binding site" evidence="7">
    <location>
        <position position="46"/>
    </location>
    <ligand>
        <name>S-adenosyl-L-methionine</name>
        <dbReference type="ChEBI" id="CHEBI:59789"/>
    </ligand>
</feature>
<evidence type="ECO:0000256" key="6">
    <source>
        <dbReference type="ARBA" id="ARBA00022694"/>
    </source>
</evidence>
<proteinExistence type="inferred from homology"/>
<feature type="binding site" evidence="7">
    <location>
        <position position="156"/>
    </location>
    <ligand>
        <name>substrate</name>
    </ligand>
</feature>
<dbReference type="AlphaFoldDB" id="A0A084U488"/>
<sequence length="219" mass="26164">MGRLRRNRKYEEKLFNDTNVFIINHLEYINNWKKQVFKNNNEIHIEIGCGKGDFINYLSKNNENINYVAIDKFPTVLYKALSKVNKEMRNNLKIISTDAKELNSVFGKGEVDKIYLNFSDPWPKKQHEKNRLTNISFLNIFFNILKDGGVIEFKTDNDILFDYTVDVVKSNNMNIHYLSYDLYNDKEEIKFNVPTEYERKWHSAGKTIKKLFFQKYKFI</sequence>
<keyword evidence="4 7" id="KW-0808">Transferase</keyword>
<comment type="catalytic activity">
    <reaction evidence="1 7">
        <text>guanosine(46) in tRNA + S-adenosyl-L-methionine = N(7)-methylguanosine(46) in tRNA + S-adenosyl-L-homocysteine</text>
        <dbReference type="Rhea" id="RHEA:42708"/>
        <dbReference type="Rhea" id="RHEA-COMP:10188"/>
        <dbReference type="Rhea" id="RHEA-COMP:10189"/>
        <dbReference type="ChEBI" id="CHEBI:57856"/>
        <dbReference type="ChEBI" id="CHEBI:59789"/>
        <dbReference type="ChEBI" id="CHEBI:74269"/>
        <dbReference type="ChEBI" id="CHEBI:74480"/>
        <dbReference type="EC" id="2.1.1.33"/>
    </reaction>
</comment>
<dbReference type="NCBIfam" id="TIGR00091">
    <property type="entry name" value="tRNA (guanosine(46)-N7)-methyltransferase TrmB"/>
    <property type="match status" value="1"/>
</dbReference>
<dbReference type="PROSITE" id="PS51625">
    <property type="entry name" value="SAM_MT_TRMB"/>
    <property type="match status" value="1"/>
</dbReference>
<evidence type="ECO:0000313" key="9">
    <source>
        <dbReference type="Proteomes" id="UP000028523"/>
    </source>
</evidence>
<dbReference type="PANTHER" id="PTHR23417">
    <property type="entry name" value="3-DEOXY-D-MANNO-OCTULOSONIC-ACID TRANSFERASE/TRNA GUANINE-N 7 - -METHYLTRANSFERASE"/>
    <property type="match status" value="1"/>
</dbReference>
<evidence type="ECO:0000256" key="7">
    <source>
        <dbReference type="HAMAP-Rule" id="MF_01057"/>
    </source>
</evidence>
<reference evidence="8 9" key="1">
    <citation type="journal article" date="2014" name="PLoS ONE">
        <title>Reduction of Hydrogen Peroxide Accumulation and Toxicity by a Catalase from Mycoplasma iowae.</title>
        <authorList>
            <person name="Pritchard R.E."/>
            <person name="Prassinos A.J."/>
            <person name="Osborne J.D."/>
            <person name="Raviv Z."/>
            <person name="Balish M.F."/>
        </authorList>
    </citation>
    <scope>NUCLEOTIDE SEQUENCE [LARGE SCALE GENOMIC DNA]</scope>
    <source>
        <strain evidence="8 9">DK-CPA</strain>
    </source>
</reference>
<dbReference type="EMBL" id="AWQU01000064">
    <property type="protein sequence ID" value="KFB07774.1"/>
    <property type="molecule type" value="Genomic_DNA"/>
</dbReference>
<dbReference type="RefSeq" id="WP_036451559.1">
    <property type="nucleotide sequence ID" value="NZ_AWQU01000064.1"/>
</dbReference>
<evidence type="ECO:0000256" key="1">
    <source>
        <dbReference type="ARBA" id="ARBA00000142"/>
    </source>
</evidence>
<comment type="caution">
    <text evidence="8">The sequence shown here is derived from an EMBL/GenBank/DDBJ whole genome shotgun (WGS) entry which is preliminary data.</text>
</comment>
<dbReference type="Gene3D" id="3.40.50.150">
    <property type="entry name" value="Vaccinia Virus protein VP39"/>
    <property type="match status" value="1"/>
</dbReference>
<keyword evidence="3 7" id="KW-0489">Methyltransferase</keyword>
<protein>
    <recommendedName>
        <fullName evidence="7">tRNA (guanine-N(7)-)-methyltransferase</fullName>
        <ecNumber evidence="7">2.1.1.33</ecNumber>
    </recommendedName>
    <alternativeName>
        <fullName evidence="7">tRNA (guanine(46)-N(7))-methyltransferase</fullName>
    </alternativeName>
    <alternativeName>
        <fullName evidence="7">tRNA(m7G46)-methyltransferase</fullName>
    </alternativeName>
</protein>
<name>A0A084U488_MALIO</name>
<comment type="similarity">
    <text evidence="7">Belongs to the class I-like SAM-binding methyltransferase superfamily. TrmB family.</text>
</comment>
<dbReference type="CDD" id="cd02440">
    <property type="entry name" value="AdoMet_MTases"/>
    <property type="match status" value="1"/>
</dbReference>